<dbReference type="InterPro" id="IPR013083">
    <property type="entry name" value="Znf_RING/FYVE/PHD"/>
</dbReference>
<keyword evidence="3" id="KW-0862">Zinc</keyword>
<evidence type="ECO:0000313" key="6">
    <source>
        <dbReference type="EMBL" id="KAJ7724239.1"/>
    </source>
</evidence>
<dbReference type="GO" id="GO:0008270">
    <property type="term" value="F:zinc ion binding"/>
    <property type="evidence" value="ECO:0007669"/>
    <property type="project" value="UniProtKB-KW"/>
</dbReference>
<accession>A0AAD7HMX8</accession>
<protein>
    <recommendedName>
        <fullName evidence="5">RING-type domain-containing protein</fullName>
    </recommendedName>
</protein>
<dbReference type="InterPro" id="IPR047134">
    <property type="entry name" value="RNF4"/>
</dbReference>
<evidence type="ECO:0000256" key="4">
    <source>
        <dbReference type="PROSITE-ProRule" id="PRU00175"/>
    </source>
</evidence>
<keyword evidence="1" id="KW-0479">Metal-binding</keyword>
<comment type="caution">
    <text evidence="6">The sequence shown here is derived from an EMBL/GenBank/DDBJ whole genome shotgun (WGS) entry which is preliminary data.</text>
</comment>
<dbReference type="InterPro" id="IPR001841">
    <property type="entry name" value="Znf_RING"/>
</dbReference>
<dbReference type="PROSITE" id="PS00518">
    <property type="entry name" value="ZF_RING_1"/>
    <property type="match status" value="1"/>
</dbReference>
<evidence type="ECO:0000313" key="7">
    <source>
        <dbReference type="Proteomes" id="UP001215598"/>
    </source>
</evidence>
<dbReference type="PANTHER" id="PTHR23041:SF78">
    <property type="entry name" value="E3 UBIQUITIN-PROTEIN LIGASE RNF4"/>
    <property type="match status" value="1"/>
</dbReference>
<feature type="domain" description="RING-type" evidence="5">
    <location>
        <begin position="136"/>
        <end position="174"/>
    </location>
</feature>
<evidence type="ECO:0000256" key="2">
    <source>
        <dbReference type="ARBA" id="ARBA00022771"/>
    </source>
</evidence>
<evidence type="ECO:0000256" key="3">
    <source>
        <dbReference type="ARBA" id="ARBA00022833"/>
    </source>
</evidence>
<dbReference type="Pfam" id="PF13445">
    <property type="entry name" value="zf-RING_UBOX"/>
    <property type="match status" value="1"/>
</dbReference>
<keyword evidence="7" id="KW-1185">Reference proteome</keyword>
<dbReference type="Proteomes" id="UP001215598">
    <property type="component" value="Unassembled WGS sequence"/>
</dbReference>
<dbReference type="InterPro" id="IPR017907">
    <property type="entry name" value="Znf_RING_CS"/>
</dbReference>
<name>A0AAD7HMX8_9AGAR</name>
<sequence length="220" mass="23603">MQHPSVRLVQTNLFRYFRTASPVTTAATGHAAGGGTPATQSLVTTSTFAPGVGNTLARPIDVDLWIANRDFGDEEGLDIAAAIDVDAWLARRASIEETDVADNPVGAAEPETVTAHATVQDGDLEAEPVQRGLFLCSICFEAFNRPVVTLCAHIFCDACLTENFKYSMACPLCRSAITEPPMRDRLFEVELSQAVAAGVIAEPEGAGRESPYTWPSALFR</sequence>
<dbReference type="Gene3D" id="3.30.40.10">
    <property type="entry name" value="Zinc/RING finger domain, C3HC4 (zinc finger)"/>
    <property type="match status" value="1"/>
</dbReference>
<evidence type="ECO:0000256" key="1">
    <source>
        <dbReference type="ARBA" id="ARBA00022723"/>
    </source>
</evidence>
<dbReference type="AlphaFoldDB" id="A0AAD7HMX8"/>
<evidence type="ECO:0000259" key="5">
    <source>
        <dbReference type="PROSITE" id="PS50089"/>
    </source>
</evidence>
<dbReference type="InterPro" id="IPR027370">
    <property type="entry name" value="Znf-RING_euk"/>
</dbReference>
<keyword evidence="2 4" id="KW-0863">Zinc-finger</keyword>
<proteinExistence type="predicted"/>
<organism evidence="6 7">
    <name type="scientific">Mycena metata</name>
    <dbReference type="NCBI Taxonomy" id="1033252"/>
    <lineage>
        <taxon>Eukaryota</taxon>
        <taxon>Fungi</taxon>
        <taxon>Dikarya</taxon>
        <taxon>Basidiomycota</taxon>
        <taxon>Agaricomycotina</taxon>
        <taxon>Agaricomycetes</taxon>
        <taxon>Agaricomycetidae</taxon>
        <taxon>Agaricales</taxon>
        <taxon>Marasmiineae</taxon>
        <taxon>Mycenaceae</taxon>
        <taxon>Mycena</taxon>
    </lineage>
</organism>
<gene>
    <name evidence="6" type="ORF">B0H16DRAFT_1736843</name>
</gene>
<dbReference type="SMART" id="SM00184">
    <property type="entry name" value="RING"/>
    <property type="match status" value="1"/>
</dbReference>
<dbReference type="PANTHER" id="PTHR23041">
    <property type="entry name" value="RING FINGER DOMAIN-CONTAINING"/>
    <property type="match status" value="1"/>
</dbReference>
<dbReference type="SUPFAM" id="SSF57850">
    <property type="entry name" value="RING/U-box"/>
    <property type="match status" value="1"/>
</dbReference>
<reference evidence="6" key="1">
    <citation type="submission" date="2023-03" db="EMBL/GenBank/DDBJ databases">
        <title>Massive genome expansion in bonnet fungi (Mycena s.s.) driven by repeated elements and novel gene families across ecological guilds.</title>
        <authorList>
            <consortium name="Lawrence Berkeley National Laboratory"/>
            <person name="Harder C.B."/>
            <person name="Miyauchi S."/>
            <person name="Viragh M."/>
            <person name="Kuo A."/>
            <person name="Thoen E."/>
            <person name="Andreopoulos B."/>
            <person name="Lu D."/>
            <person name="Skrede I."/>
            <person name="Drula E."/>
            <person name="Henrissat B."/>
            <person name="Morin E."/>
            <person name="Kohler A."/>
            <person name="Barry K."/>
            <person name="LaButti K."/>
            <person name="Morin E."/>
            <person name="Salamov A."/>
            <person name="Lipzen A."/>
            <person name="Mereny Z."/>
            <person name="Hegedus B."/>
            <person name="Baldrian P."/>
            <person name="Stursova M."/>
            <person name="Weitz H."/>
            <person name="Taylor A."/>
            <person name="Grigoriev I.V."/>
            <person name="Nagy L.G."/>
            <person name="Martin F."/>
            <person name="Kauserud H."/>
        </authorList>
    </citation>
    <scope>NUCLEOTIDE SEQUENCE</scope>
    <source>
        <strain evidence="6">CBHHK182m</strain>
    </source>
</reference>
<dbReference type="PROSITE" id="PS50089">
    <property type="entry name" value="ZF_RING_2"/>
    <property type="match status" value="1"/>
</dbReference>
<dbReference type="EMBL" id="JARKIB010000204">
    <property type="protein sequence ID" value="KAJ7724239.1"/>
    <property type="molecule type" value="Genomic_DNA"/>
</dbReference>